<keyword evidence="6" id="KW-0408">Iron</keyword>
<evidence type="ECO:0000256" key="5">
    <source>
        <dbReference type="ARBA" id="ARBA00023002"/>
    </source>
</evidence>
<evidence type="ECO:0000256" key="1">
    <source>
        <dbReference type="ARBA" id="ARBA00001954"/>
    </source>
</evidence>
<evidence type="ECO:0000256" key="6">
    <source>
        <dbReference type="ARBA" id="ARBA00023004"/>
    </source>
</evidence>
<dbReference type="Gene3D" id="3.60.130.10">
    <property type="entry name" value="Clavaminate synthase-like"/>
    <property type="match status" value="1"/>
</dbReference>
<dbReference type="SUPFAM" id="SSF51197">
    <property type="entry name" value="Clavaminate synthase-like"/>
    <property type="match status" value="1"/>
</dbReference>
<keyword evidence="3" id="KW-0479">Metal-binding</keyword>
<dbReference type="InterPro" id="IPR051178">
    <property type="entry name" value="TfdA_dioxygenase"/>
</dbReference>
<dbReference type="PANTHER" id="PTHR43779">
    <property type="entry name" value="DIOXYGENASE RV0097-RELATED"/>
    <property type="match status" value="1"/>
</dbReference>
<keyword evidence="9" id="KW-1185">Reference proteome</keyword>
<dbReference type="PANTHER" id="PTHR43779:SF2">
    <property type="entry name" value="ALPHA-KETOGLUTARATE-DEPENDENT XANTHINE DIOXYGENASE XAN1"/>
    <property type="match status" value="1"/>
</dbReference>
<accession>A0A6L3VWS5</accession>
<comment type="similarity">
    <text evidence="2">Belongs to the TfdA dioxygenase family.</text>
</comment>
<proteinExistence type="inferred from homology"/>
<dbReference type="Pfam" id="PF02668">
    <property type="entry name" value="TauD"/>
    <property type="match status" value="1"/>
</dbReference>
<evidence type="ECO:0000256" key="2">
    <source>
        <dbReference type="ARBA" id="ARBA00005896"/>
    </source>
</evidence>
<evidence type="ECO:0000313" key="9">
    <source>
        <dbReference type="Proteomes" id="UP000483004"/>
    </source>
</evidence>
<dbReference type="RefSeq" id="WP_151540913.1">
    <property type="nucleotide sequence ID" value="NZ_WBMR01000039.1"/>
</dbReference>
<dbReference type="InterPro" id="IPR003819">
    <property type="entry name" value="TauD/TfdA-like"/>
</dbReference>
<keyword evidence="5" id="KW-0560">Oxidoreductase</keyword>
<name>A0A6L3VWS5_9ACTN</name>
<dbReference type="GO" id="GO:0051213">
    <property type="term" value="F:dioxygenase activity"/>
    <property type="evidence" value="ECO:0007669"/>
    <property type="project" value="UniProtKB-KW"/>
</dbReference>
<dbReference type="InterPro" id="IPR042098">
    <property type="entry name" value="TauD-like_sf"/>
</dbReference>
<organism evidence="8 9">
    <name type="scientific">Actinomadura montaniterrae</name>
    <dbReference type="NCBI Taxonomy" id="1803903"/>
    <lineage>
        <taxon>Bacteria</taxon>
        <taxon>Bacillati</taxon>
        <taxon>Actinomycetota</taxon>
        <taxon>Actinomycetes</taxon>
        <taxon>Streptosporangiales</taxon>
        <taxon>Thermomonosporaceae</taxon>
        <taxon>Actinomadura</taxon>
    </lineage>
</organism>
<comment type="cofactor">
    <cofactor evidence="1">
        <name>Fe(2+)</name>
        <dbReference type="ChEBI" id="CHEBI:29033"/>
    </cofactor>
</comment>
<evidence type="ECO:0000256" key="4">
    <source>
        <dbReference type="ARBA" id="ARBA00022964"/>
    </source>
</evidence>
<feature type="domain" description="TauD/TfdA-like" evidence="7">
    <location>
        <begin position="9"/>
        <end position="273"/>
    </location>
</feature>
<protein>
    <submittedName>
        <fullName evidence="8">TauD/TfdA family dioxygenase</fullName>
    </submittedName>
</protein>
<evidence type="ECO:0000313" key="8">
    <source>
        <dbReference type="EMBL" id="KAB2381272.1"/>
    </source>
</evidence>
<dbReference type="EMBL" id="WBMR01000039">
    <property type="protein sequence ID" value="KAB2381272.1"/>
    <property type="molecule type" value="Genomic_DNA"/>
</dbReference>
<dbReference type="Proteomes" id="UP000483004">
    <property type="component" value="Unassembled WGS sequence"/>
</dbReference>
<evidence type="ECO:0000256" key="3">
    <source>
        <dbReference type="ARBA" id="ARBA00022723"/>
    </source>
</evidence>
<dbReference type="OrthoDB" id="581608at2"/>
<dbReference type="GO" id="GO:0046872">
    <property type="term" value="F:metal ion binding"/>
    <property type="evidence" value="ECO:0007669"/>
    <property type="project" value="UniProtKB-KW"/>
</dbReference>
<keyword evidence="4 8" id="KW-0223">Dioxygenase</keyword>
<sequence length="281" mass="30846">MTTTIGCVPLAATVGAEVRGVDAGRLVRDGAVAEAVTAALDRYGVLVFRGLHLGPEDQVAFARRLGEIDYERGHHPVRGIYRVTLDKAKNASADYLKATFAWHMDGCTPLHGEPPQKATVLSAKEVAAGGGETEFASTYAAYEALGDEERERLGSLRVVHTLEASQRRVHPDPTPEQLERWRARPTSTHPLVWTRRTGRRSLVVGVHADHVIGMDVSEGRALLEDLLARTTAPGRVYRHEWSVGDTVIWDNTGVVHRAAPYPPDSPRELLRTTVFGDEPIR</sequence>
<gene>
    <name evidence="8" type="ORF">F9B16_16240</name>
</gene>
<comment type="caution">
    <text evidence="8">The sequence shown here is derived from an EMBL/GenBank/DDBJ whole genome shotgun (WGS) entry which is preliminary data.</text>
</comment>
<reference evidence="8 9" key="1">
    <citation type="submission" date="2019-09" db="EMBL/GenBank/DDBJ databases">
        <title>Actinomadura physcomitrii sp. nov., a novel actinomycete isolated from moss [Physcomitrium sphaericum (Ludw) Fuernr].</title>
        <authorList>
            <person name="Liu C."/>
            <person name="Zhuang X."/>
        </authorList>
    </citation>
    <scope>NUCLEOTIDE SEQUENCE [LARGE SCALE GENOMIC DNA]</scope>
    <source>
        <strain evidence="8 9">CYP1-1B</strain>
    </source>
</reference>
<evidence type="ECO:0000259" key="7">
    <source>
        <dbReference type="Pfam" id="PF02668"/>
    </source>
</evidence>
<dbReference type="AlphaFoldDB" id="A0A6L3VWS5"/>